<organism evidence="1 2">
    <name type="scientific">Schizophyllum amplum</name>
    <dbReference type="NCBI Taxonomy" id="97359"/>
    <lineage>
        <taxon>Eukaryota</taxon>
        <taxon>Fungi</taxon>
        <taxon>Dikarya</taxon>
        <taxon>Basidiomycota</taxon>
        <taxon>Agaricomycotina</taxon>
        <taxon>Agaricomycetes</taxon>
        <taxon>Agaricomycetidae</taxon>
        <taxon>Agaricales</taxon>
        <taxon>Schizophyllaceae</taxon>
        <taxon>Schizophyllum</taxon>
    </lineage>
</organism>
<dbReference type="AlphaFoldDB" id="A0A550C4Z0"/>
<keyword evidence="2" id="KW-1185">Reference proteome</keyword>
<dbReference type="EMBL" id="VDMD01000025">
    <property type="protein sequence ID" value="TRM59868.1"/>
    <property type="molecule type" value="Genomic_DNA"/>
</dbReference>
<evidence type="ECO:0000313" key="2">
    <source>
        <dbReference type="Proteomes" id="UP000320762"/>
    </source>
</evidence>
<gene>
    <name evidence="1" type="ORF">BD626DRAFT_506675</name>
</gene>
<protein>
    <submittedName>
        <fullName evidence="1">Uncharacterized protein</fullName>
    </submittedName>
</protein>
<dbReference type="Proteomes" id="UP000320762">
    <property type="component" value="Unassembled WGS sequence"/>
</dbReference>
<comment type="caution">
    <text evidence="1">The sequence shown here is derived from an EMBL/GenBank/DDBJ whole genome shotgun (WGS) entry which is preliminary data.</text>
</comment>
<evidence type="ECO:0000313" key="1">
    <source>
        <dbReference type="EMBL" id="TRM59868.1"/>
    </source>
</evidence>
<reference evidence="1 2" key="1">
    <citation type="journal article" date="2019" name="New Phytol.">
        <title>Comparative genomics reveals unique wood-decay strategies and fruiting body development in the Schizophyllaceae.</title>
        <authorList>
            <person name="Almasi E."/>
            <person name="Sahu N."/>
            <person name="Krizsan K."/>
            <person name="Balint B."/>
            <person name="Kovacs G.M."/>
            <person name="Kiss B."/>
            <person name="Cseklye J."/>
            <person name="Drula E."/>
            <person name="Henrissat B."/>
            <person name="Nagy I."/>
            <person name="Chovatia M."/>
            <person name="Adam C."/>
            <person name="LaButti K."/>
            <person name="Lipzen A."/>
            <person name="Riley R."/>
            <person name="Grigoriev I.V."/>
            <person name="Nagy L.G."/>
        </authorList>
    </citation>
    <scope>NUCLEOTIDE SEQUENCE [LARGE SCALE GENOMIC DNA]</scope>
    <source>
        <strain evidence="1 2">NL-1724</strain>
    </source>
</reference>
<sequence length="74" mass="7693">MRHKHGSIVAGAEVFLRLLIGGLPTGQIFGDLLAPAGSVASSSLPVPSEVAYARVEFLPGQLVRTSRALIVLAI</sequence>
<accession>A0A550C4Z0</accession>
<name>A0A550C4Z0_9AGAR</name>
<proteinExistence type="predicted"/>